<evidence type="ECO:0000256" key="1">
    <source>
        <dbReference type="ARBA" id="ARBA00004123"/>
    </source>
</evidence>
<keyword evidence="6" id="KW-0271">Exosome</keyword>
<dbReference type="InterPro" id="IPR020568">
    <property type="entry name" value="Ribosomal_Su5_D2-typ_SF"/>
</dbReference>
<dbReference type="PANTHER" id="PTHR11953">
    <property type="entry name" value="EXOSOME COMPLEX COMPONENT"/>
    <property type="match status" value="1"/>
</dbReference>
<dbReference type="GO" id="GO:0016075">
    <property type="term" value="P:rRNA catabolic process"/>
    <property type="evidence" value="ECO:0007669"/>
    <property type="project" value="TreeGrafter"/>
</dbReference>
<comment type="similarity">
    <text evidence="3">Belongs to the RNase PH family.</text>
</comment>
<evidence type="ECO:0000259" key="10">
    <source>
        <dbReference type="Pfam" id="PF01138"/>
    </source>
</evidence>
<dbReference type="GO" id="GO:0005730">
    <property type="term" value="C:nucleolus"/>
    <property type="evidence" value="ECO:0007669"/>
    <property type="project" value="TreeGrafter"/>
</dbReference>
<reference evidence="11 12" key="1">
    <citation type="journal article" date="2016" name="Mol. Biol. Evol.">
        <title>Comparative Genomics of Early-Diverging Mushroom-Forming Fungi Provides Insights into the Origins of Lignocellulose Decay Capabilities.</title>
        <authorList>
            <person name="Nagy L.G."/>
            <person name="Riley R."/>
            <person name="Tritt A."/>
            <person name="Adam C."/>
            <person name="Daum C."/>
            <person name="Floudas D."/>
            <person name="Sun H."/>
            <person name="Yadav J.S."/>
            <person name="Pangilinan J."/>
            <person name="Larsson K.H."/>
            <person name="Matsuura K."/>
            <person name="Barry K."/>
            <person name="Labutti K."/>
            <person name="Kuo R."/>
            <person name="Ohm R.A."/>
            <person name="Bhattacharya S.S."/>
            <person name="Shirouzu T."/>
            <person name="Yoshinaga Y."/>
            <person name="Martin F.M."/>
            <person name="Grigoriev I.V."/>
            <person name="Hibbett D.S."/>
        </authorList>
    </citation>
    <scope>NUCLEOTIDE SEQUENCE [LARGE SCALE GENOMIC DNA]</scope>
    <source>
        <strain evidence="11 12">TUFC12733</strain>
    </source>
</reference>
<proteinExistence type="inferred from homology"/>
<dbReference type="InterPro" id="IPR001247">
    <property type="entry name" value="ExoRNase_PH_dom1"/>
</dbReference>
<dbReference type="GO" id="GO:0006364">
    <property type="term" value="P:rRNA processing"/>
    <property type="evidence" value="ECO:0007669"/>
    <property type="project" value="UniProtKB-KW"/>
</dbReference>
<dbReference type="EMBL" id="KV417275">
    <property type="protein sequence ID" value="KZO98471.1"/>
    <property type="molecule type" value="Genomic_DNA"/>
</dbReference>
<dbReference type="STRING" id="1330018.A0A167P6V0"/>
<accession>A0A167P6V0</accession>
<protein>
    <submittedName>
        <fullName evidence="11">Ribosomal protein S5 domain 2-like protein</fullName>
    </submittedName>
</protein>
<evidence type="ECO:0000256" key="7">
    <source>
        <dbReference type="ARBA" id="ARBA00022884"/>
    </source>
</evidence>
<keyword evidence="5" id="KW-0698">rRNA processing</keyword>
<evidence type="ECO:0000256" key="4">
    <source>
        <dbReference type="ARBA" id="ARBA00022490"/>
    </source>
</evidence>
<dbReference type="InterPro" id="IPR036345">
    <property type="entry name" value="ExoRNase_PH_dom2_sf"/>
</dbReference>
<dbReference type="SUPFAM" id="SSF54211">
    <property type="entry name" value="Ribosomal protein S5 domain 2-like"/>
    <property type="match status" value="1"/>
</dbReference>
<dbReference type="OrthoDB" id="2504340at2759"/>
<dbReference type="GO" id="GO:0003723">
    <property type="term" value="F:RNA binding"/>
    <property type="evidence" value="ECO:0007669"/>
    <property type="project" value="UniProtKB-KW"/>
</dbReference>
<evidence type="ECO:0000256" key="5">
    <source>
        <dbReference type="ARBA" id="ARBA00022552"/>
    </source>
</evidence>
<dbReference type="PANTHER" id="PTHR11953:SF2">
    <property type="entry name" value="EXOSOME COMPLEX COMPONENT MTR3"/>
    <property type="match status" value="1"/>
</dbReference>
<dbReference type="GO" id="GO:0000177">
    <property type="term" value="C:cytoplasmic exosome (RNase complex)"/>
    <property type="evidence" value="ECO:0007669"/>
    <property type="project" value="TreeGrafter"/>
</dbReference>
<name>A0A167P6V0_CALVF</name>
<gene>
    <name evidence="11" type="ORF">CALVIDRAFT_495855</name>
</gene>
<dbReference type="Proteomes" id="UP000076738">
    <property type="component" value="Unassembled WGS sequence"/>
</dbReference>
<keyword evidence="12" id="KW-1185">Reference proteome</keyword>
<dbReference type="AlphaFoldDB" id="A0A167P6V0"/>
<dbReference type="Gene3D" id="3.30.230.70">
    <property type="entry name" value="GHMP Kinase, N-terminal domain"/>
    <property type="match status" value="1"/>
</dbReference>
<dbReference type="CDD" id="cd11371">
    <property type="entry name" value="RNase_PH_MTR3"/>
    <property type="match status" value="1"/>
</dbReference>
<evidence type="ECO:0000256" key="3">
    <source>
        <dbReference type="ARBA" id="ARBA00006678"/>
    </source>
</evidence>
<evidence type="ECO:0000256" key="6">
    <source>
        <dbReference type="ARBA" id="ARBA00022835"/>
    </source>
</evidence>
<keyword evidence="11" id="KW-0687">Ribonucleoprotein</keyword>
<comment type="subcellular location">
    <subcellularLocation>
        <location evidence="2">Cytoplasm</location>
    </subcellularLocation>
    <subcellularLocation>
        <location evidence="1">Nucleus</location>
    </subcellularLocation>
</comment>
<evidence type="ECO:0000313" key="12">
    <source>
        <dbReference type="Proteomes" id="UP000076738"/>
    </source>
</evidence>
<evidence type="ECO:0000313" key="11">
    <source>
        <dbReference type="EMBL" id="KZO98471.1"/>
    </source>
</evidence>
<keyword evidence="8" id="KW-0539">Nucleus</keyword>
<evidence type="ECO:0000256" key="2">
    <source>
        <dbReference type="ARBA" id="ARBA00004496"/>
    </source>
</evidence>
<dbReference type="GO" id="GO:0000176">
    <property type="term" value="C:nuclear exosome (RNase complex)"/>
    <property type="evidence" value="ECO:0007669"/>
    <property type="project" value="UniProtKB-ARBA"/>
</dbReference>
<dbReference type="GO" id="GO:0034475">
    <property type="term" value="P:U4 snRNA 3'-end processing"/>
    <property type="evidence" value="ECO:0007669"/>
    <property type="project" value="TreeGrafter"/>
</dbReference>
<dbReference type="InterPro" id="IPR050080">
    <property type="entry name" value="RNase_PH"/>
</dbReference>
<dbReference type="GO" id="GO:0071028">
    <property type="term" value="P:nuclear mRNA surveillance"/>
    <property type="evidence" value="ECO:0007669"/>
    <property type="project" value="TreeGrafter"/>
</dbReference>
<dbReference type="GO" id="GO:0005840">
    <property type="term" value="C:ribosome"/>
    <property type="evidence" value="ECO:0007669"/>
    <property type="project" value="UniProtKB-KW"/>
</dbReference>
<dbReference type="Pfam" id="PF01138">
    <property type="entry name" value="RNase_PH"/>
    <property type="match status" value="1"/>
</dbReference>
<keyword evidence="7" id="KW-0694">RNA-binding</keyword>
<feature type="domain" description="Exoribonuclease phosphorolytic" evidence="10">
    <location>
        <begin position="49"/>
        <end position="180"/>
    </location>
</feature>
<dbReference type="InterPro" id="IPR027408">
    <property type="entry name" value="PNPase/RNase_PH_dom_sf"/>
</dbReference>
<keyword evidence="11" id="KW-0689">Ribosomal protein</keyword>
<dbReference type="GO" id="GO:0071051">
    <property type="term" value="P:poly(A)-dependent snoRNA 3'-end processing"/>
    <property type="evidence" value="ECO:0007669"/>
    <property type="project" value="TreeGrafter"/>
</dbReference>
<evidence type="ECO:0000256" key="8">
    <source>
        <dbReference type="ARBA" id="ARBA00023242"/>
    </source>
</evidence>
<sequence length="271" mass="28776">MSTLQNFDRRRITGPDKSLPPVYDSSPSAADPLASPEPAERAHRSPSSVRPIFLQTGLIPSASGSTYLEQSSQKLVCAVYGPRQQPKAAGAGYSDRGTLTVSLKFAPFSSSRRRAPNRDAEDRQLSLRVQAALEPAVRAETFPKAGVDVFLHVLESDGLDALVCGAVLAASTALADAGVELLGLVVGCSAAWVGGRTWLDPSEQEARGARGVMGLTCLPALGTVASVWQTGELGLEEVEQMADECRRACDELHHLAVKVLLESAKKRLGRS</sequence>
<evidence type="ECO:0000256" key="9">
    <source>
        <dbReference type="SAM" id="MobiDB-lite"/>
    </source>
</evidence>
<feature type="compositionally biased region" description="Low complexity" evidence="9">
    <location>
        <begin position="24"/>
        <end position="37"/>
    </location>
</feature>
<keyword evidence="4" id="KW-0963">Cytoplasm</keyword>
<organism evidence="11 12">
    <name type="scientific">Calocera viscosa (strain TUFC12733)</name>
    <dbReference type="NCBI Taxonomy" id="1330018"/>
    <lineage>
        <taxon>Eukaryota</taxon>
        <taxon>Fungi</taxon>
        <taxon>Dikarya</taxon>
        <taxon>Basidiomycota</taxon>
        <taxon>Agaricomycotina</taxon>
        <taxon>Dacrymycetes</taxon>
        <taxon>Dacrymycetales</taxon>
        <taxon>Dacrymycetaceae</taxon>
        <taxon>Calocera</taxon>
    </lineage>
</organism>
<feature type="region of interest" description="Disordered" evidence="9">
    <location>
        <begin position="1"/>
        <end position="48"/>
    </location>
</feature>
<dbReference type="SUPFAM" id="SSF55666">
    <property type="entry name" value="Ribonuclease PH domain 2-like"/>
    <property type="match status" value="1"/>
</dbReference>